<dbReference type="Pfam" id="PF03186">
    <property type="entry name" value="CobD_Cbib"/>
    <property type="match status" value="1"/>
</dbReference>
<evidence type="ECO:0000256" key="9">
    <source>
        <dbReference type="HAMAP-Rule" id="MF_00024"/>
    </source>
</evidence>
<feature type="transmembrane region" description="Helical" evidence="9">
    <location>
        <begin position="76"/>
        <end position="95"/>
    </location>
</feature>
<dbReference type="NCBIfam" id="TIGR00380">
    <property type="entry name" value="cobal_cbiB"/>
    <property type="match status" value="1"/>
</dbReference>
<evidence type="ECO:0000256" key="7">
    <source>
        <dbReference type="ARBA" id="ARBA00022989"/>
    </source>
</evidence>
<dbReference type="HAMAP" id="MF_00024">
    <property type="entry name" value="CobD_CbiB"/>
    <property type="match status" value="1"/>
</dbReference>
<sequence>MALIVDTFIGDPRSRFHPVVLIGKAISFWESVFFRPAAGAKKMISDGVFLVIAVLLSVALPVYMILFILAEIHYTAYIIGCIFILYITITPHALARDAKKIYRCLADRNLPEARRQVSWIVGRDTAHLEESEIARATIETVAENIVDGIISPLFYFWLLGPLGAALYRAINTMDSMVGYKNERYLYFGRAAAKLDDVVNWVPARLTAGLLLVSSAVLGFSARQAWLMMRRDAHTHPSPNGGYSEATVAGALGIRLGGYNQYQGKTEFRSYMGDPHEKIQRFHIRKTVQLMYASTFLGTLCITLLLLLGEL</sequence>
<dbReference type="GO" id="GO:0015420">
    <property type="term" value="F:ABC-type vitamin B12 transporter activity"/>
    <property type="evidence" value="ECO:0007669"/>
    <property type="project" value="UniProtKB-UniRule"/>
</dbReference>
<evidence type="ECO:0000256" key="2">
    <source>
        <dbReference type="ARBA" id="ARBA00004953"/>
    </source>
</evidence>
<dbReference type="GO" id="GO:0048472">
    <property type="term" value="F:threonine-phosphate decarboxylase activity"/>
    <property type="evidence" value="ECO:0007669"/>
    <property type="project" value="InterPro"/>
</dbReference>
<dbReference type="InterPro" id="IPR004485">
    <property type="entry name" value="Cobalamin_biosynth_CobD/CbiB"/>
</dbReference>
<evidence type="ECO:0000256" key="5">
    <source>
        <dbReference type="ARBA" id="ARBA00022573"/>
    </source>
</evidence>
<dbReference type="UniPathway" id="UPA00148"/>
<feature type="transmembrane region" description="Helical" evidence="9">
    <location>
        <begin position="203"/>
        <end position="221"/>
    </location>
</feature>
<evidence type="ECO:0000256" key="6">
    <source>
        <dbReference type="ARBA" id="ARBA00022692"/>
    </source>
</evidence>
<organism evidence="10 11">
    <name type="scientific">Negativicoccus succinicivorans</name>
    <dbReference type="NCBI Taxonomy" id="620903"/>
    <lineage>
        <taxon>Bacteria</taxon>
        <taxon>Bacillati</taxon>
        <taxon>Bacillota</taxon>
        <taxon>Negativicutes</taxon>
        <taxon>Veillonellales</taxon>
        <taxon>Veillonellaceae</taxon>
        <taxon>Negativicoccus</taxon>
    </lineage>
</organism>
<feature type="transmembrane region" description="Helical" evidence="9">
    <location>
        <begin position="48"/>
        <end position="70"/>
    </location>
</feature>
<dbReference type="GO" id="GO:0009236">
    <property type="term" value="P:cobalamin biosynthetic process"/>
    <property type="evidence" value="ECO:0007669"/>
    <property type="project" value="UniProtKB-UniRule"/>
</dbReference>
<comment type="caution">
    <text evidence="10">The sequence shown here is derived from an EMBL/GenBank/DDBJ whole genome shotgun (WGS) entry which is preliminary data.</text>
</comment>
<evidence type="ECO:0000313" key="10">
    <source>
        <dbReference type="EMBL" id="MBB6477200.1"/>
    </source>
</evidence>
<accession>A0A841R287</accession>
<dbReference type="GO" id="GO:0005886">
    <property type="term" value="C:plasma membrane"/>
    <property type="evidence" value="ECO:0007669"/>
    <property type="project" value="UniProtKB-SubCell"/>
</dbReference>
<keyword evidence="8 9" id="KW-0472">Membrane</keyword>
<keyword evidence="4 9" id="KW-1003">Cell membrane</keyword>
<feature type="transmembrane region" description="Helical" evidence="9">
    <location>
        <begin position="289"/>
        <end position="308"/>
    </location>
</feature>
<evidence type="ECO:0000313" key="11">
    <source>
        <dbReference type="Proteomes" id="UP000591941"/>
    </source>
</evidence>
<dbReference type="EMBL" id="JACHHI010000001">
    <property type="protein sequence ID" value="MBB6477200.1"/>
    <property type="molecule type" value="Genomic_DNA"/>
</dbReference>
<keyword evidence="7 9" id="KW-1133">Transmembrane helix</keyword>
<proteinExistence type="inferred from homology"/>
<comment type="function">
    <text evidence="9">Converts cobyric acid to cobinamide by the addition of aminopropanol on the F carboxylic group.</text>
</comment>
<evidence type="ECO:0000256" key="4">
    <source>
        <dbReference type="ARBA" id="ARBA00022475"/>
    </source>
</evidence>
<comment type="subcellular location">
    <subcellularLocation>
        <location evidence="1 9">Cell membrane</location>
        <topology evidence="1 9">Multi-pass membrane protein</topology>
    </subcellularLocation>
</comment>
<evidence type="ECO:0000256" key="3">
    <source>
        <dbReference type="ARBA" id="ARBA00006263"/>
    </source>
</evidence>
<keyword evidence="10" id="KW-0436">Ligase</keyword>
<keyword evidence="11" id="KW-1185">Reference proteome</keyword>
<keyword evidence="5 9" id="KW-0169">Cobalamin biosynthesis</keyword>
<comment type="pathway">
    <text evidence="2 9">Cofactor biosynthesis; adenosylcobalamin biosynthesis.</text>
</comment>
<dbReference type="GO" id="GO:0016874">
    <property type="term" value="F:ligase activity"/>
    <property type="evidence" value="ECO:0007669"/>
    <property type="project" value="UniProtKB-KW"/>
</dbReference>
<dbReference type="PANTHER" id="PTHR34308:SF1">
    <property type="entry name" value="COBALAMIN BIOSYNTHESIS PROTEIN CBIB"/>
    <property type="match status" value="1"/>
</dbReference>
<evidence type="ECO:0000256" key="1">
    <source>
        <dbReference type="ARBA" id="ARBA00004651"/>
    </source>
</evidence>
<protein>
    <recommendedName>
        <fullName evidence="9">Cobalamin biosynthesis protein CobD</fullName>
    </recommendedName>
</protein>
<gene>
    <name evidence="9" type="primary">cobD</name>
    <name evidence="10" type="ORF">HNR45_000222</name>
</gene>
<keyword evidence="6 9" id="KW-0812">Transmembrane</keyword>
<reference evidence="10 11" key="1">
    <citation type="submission" date="2020-08" db="EMBL/GenBank/DDBJ databases">
        <title>Genomic Encyclopedia of Type Strains, Phase IV (KMG-IV): sequencing the most valuable type-strain genomes for metagenomic binning, comparative biology and taxonomic classification.</title>
        <authorList>
            <person name="Goeker M."/>
        </authorList>
    </citation>
    <scope>NUCLEOTIDE SEQUENCE [LARGE SCALE GENOMIC DNA]</scope>
    <source>
        <strain evidence="10 11">DSM 21255</strain>
    </source>
</reference>
<feature type="transmembrane region" description="Helical" evidence="9">
    <location>
        <begin position="153"/>
        <end position="170"/>
    </location>
</feature>
<name>A0A841R287_9FIRM</name>
<dbReference type="PANTHER" id="PTHR34308">
    <property type="entry name" value="COBALAMIN BIOSYNTHESIS PROTEIN CBIB"/>
    <property type="match status" value="1"/>
</dbReference>
<comment type="similarity">
    <text evidence="3 9">Belongs to the CobD/CbiB family.</text>
</comment>
<dbReference type="AlphaFoldDB" id="A0A841R287"/>
<evidence type="ECO:0000256" key="8">
    <source>
        <dbReference type="ARBA" id="ARBA00023136"/>
    </source>
</evidence>
<dbReference type="Proteomes" id="UP000591941">
    <property type="component" value="Unassembled WGS sequence"/>
</dbReference>